<dbReference type="Gene3D" id="3.40.630.30">
    <property type="match status" value="1"/>
</dbReference>
<gene>
    <name evidence="2" type="ORF">CANTADRAFT_30650</name>
</gene>
<protein>
    <recommendedName>
        <fullName evidence="1">N-acetyltransferase domain-containing protein</fullName>
    </recommendedName>
</protein>
<dbReference type="InterPro" id="IPR016181">
    <property type="entry name" value="Acyl_CoA_acyltransferase"/>
</dbReference>
<dbReference type="CDD" id="cd04301">
    <property type="entry name" value="NAT_SF"/>
    <property type="match status" value="1"/>
</dbReference>
<evidence type="ECO:0000259" key="1">
    <source>
        <dbReference type="PROSITE" id="PS51186"/>
    </source>
</evidence>
<evidence type="ECO:0000313" key="3">
    <source>
        <dbReference type="Proteomes" id="UP000094285"/>
    </source>
</evidence>
<dbReference type="RefSeq" id="XP_020066325.1">
    <property type="nucleotide sequence ID" value="XM_020208364.1"/>
</dbReference>
<dbReference type="PANTHER" id="PTHR42791:SF1">
    <property type="entry name" value="N-ACETYLTRANSFERASE DOMAIN-CONTAINING PROTEIN"/>
    <property type="match status" value="1"/>
</dbReference>
<dbReference type="InterPro" id="IPR052523">
    <property type="entry name" value="Trichothecene_AcTrans"/>
</dbReference>
<dbReference type="Pfam" id="PF00583">
    <property type="entry name" value="Acetyltransf_1"/>
    <property type="match status" value="1"/>
</dbReference>
<dbReference type="GO" id="GO:0016747">
    <property type="term" value="F:acyltransferase activity, transferring groups other than amino-acyl groups"/>
    <property type="evidence" value="ECO:0007669"/>
    <property type="project" value="InterPro"/>
</dbReference>
<dbReference type="PROSITE" id="PS51186">
    <property type="entry name" value="GNAT"/>
    <property type="match status" value="1"/>
</dbReference>
<evidence type="ECO:0000313" key="2">
    <source>
        <dbReference type="EMBL" id="ODV81203.1"/>
    </source>
</evidence>
<organism evidence="2 3">
    <name type="scientific">Suhomyces tanzawaensis NRRL Y-17324</name>
    <dbReference type="NCBI Taxonomy" id="984487"/>
    <lineage>
        <taxon>Eukaryota</taxon>
        <taxon>Fungi</taxon>
        <taxon>Dikarya</taxon>
        <taxon>Ascomycota</taxon>
        <taxon>Saccharomycotina</taxon>
        <taxon>Pichiomycetes</taxon>
        <taxon>Debaryomycetaceae</taxon>
        <taxon>Suhomyces</taxon>
    </lineage>
</organism>
<dbReference type="EMBL" id="KV453910">
    <property type="protein sequence ID" value="ODV81203.1"/>
    <property type="molecule type" value="Genomic_DNA"/>
</dbReference>
<dbReference type="InterPro" id="IPR000182">
    <property type="entry name" value="GNAT_dom"/>
</dbReference>
<feature type="domain" description="N-acetyltransferase" evidence="1">
    <location>
        <begin position="210"/>
        <end position="292"/>
    </location>
</feature>
<dbReference type="Proteomes" id="UP000094285">
    <property type="component" value="Unassembled WGS sequence"/>
</dbReference>
<feature type="non-terminal residue" evidence="2">
    <location>
        <position position="310"/>
    </location>
</feature>
<dbReference type="PANTHER" id="PTHR42791">
    <property type="entry name" value="GNAT FAMILY ACETYLTRANSFERASE"/>
    <property type="match status" value="1"/>
</dbReference>
<reference evidence="3" key="1">
    <citation type="submission" date="2016-05" db="EMBL/GenBank/DDBJ databases">
        <title>Comparative genomics of biotechnologically important yeasts.</title>
        <authorList>
            <consortium name="DOE Joint Genome Institute"/>
            <person name="Riley R."/>
            <person name="Haridas S."/>
            <person name="Wolfe K.H."/>
            <person name="Lopes M.R."/>
            <person name="Hittinger C.T."/>
            <person name="Goker M."/>
            <person name="Salamov A."/>
            <person name="Wisecaver J."/>
            <person name="Long T.M."/>
            <person name="Aerts A.L."/>
            <person name="Barry K."/>
            <person name="Choi C."/>
            <person name="Clum A."/>
            <person name="Coughlan A.Y."/>
            <person name="Deshpande S."/>
            <person name="Douglass A.P."/>
            <person name="Hanson S.J."/>
            <person name="Klenk H.-P."/>
            <person name="Labutti K."/>
            <person name="Lapidus A."/>
            <person name="Lindquist E."/>
            <person name="Lipzen A."/>
            <person name="Meier-Kolthoff J.P."/>
            <person name="Ohm R.A."/>
            <person name="Otillar R.P."/>
            <person name="Pangilinan J."/>
            <person name="Peng Y."/>
            <person name="Rokas A."/>
            <person name="Rosa C.A."/>
            <person name="Scheuner C."/>
            <person name="Sibirny A.A."/>
            <person name="Slot J.C."/>
            <person name="Stielow J.B."/>
            <person name="Sun H."/>
            <person name="Kurtzman C.P."/>
            <person name="Blackwell M."/>
            <person name="Grigoriev I.V."/>
            <person name="Jeffries T.W."/>
        </authorList>
    </citation>
    <scope>NUCLEOTIDE SEQUENCE [LARGE SCALE GENOMIC DNA]</scope>
    <source>
        <strain evidence="3">NRRL Y-17324</strain>
    </source>
</reference>
<dbReference type="AlphaFoldDB" id="A0A1E4SNW4"/>
<sequence length="310" mass="35290">KSFSSVMSIPAALNISIDRATLKDYKRVAHTLALAFEDDPFMNYILNTAHIKKDKVSKSTYKKKKLDLLLAYFEYSVYECLSINGCVFVIKDNTTELLLDEMGMAKKHNFPYLGVSLWNHIYGPSVDTGYSSGSSSAGSGSESDEDMSDDEYFVSEKIGFRSSIHPSYFKFNFLTLLGNCRSKILKDKLPFLTKVRNKVLIDQLIKKENSKDLDIWYLSDIATLPSMRGKGLGKILIQYVINEHINKLCSKAFVYLESSNPVNRKFYSKLGFELMTTFSIKYNKYVDSHKVIEADPDNKAINMDSMVFFP</sequence>
<proteinExistence type="predicted"/>
<dbReference type="OrthoDB" id="410198at2759"/>
<dbReference type="SUPFAM" id="SSF55729">
    <property type="entry name" value="Acyl-CoA N-acyltransferases (Nat)"/>
    <property type="match status" value="1"/>
</dbReference>
<feature type="non-terminal residue" evidence="2">
    <location>
        <position position="1"/>
    </location>
</feature>
<dbReference type="GeneID" id="30982501"/>
<accession>A0A1E4SNW4</accession>
<dbReference type="STRING" id="984487.A0A1E4SNW4"/>
<keyword evidence="3" id="KW-1185">Reference proteome</keyword>
<name>A0A1E4SNW4_9ASCO</name>